<reference evidence="1 2" key="1">
    <citation type="submission" date="2021-06" db="EMBL/GenBank/DDBJ databases">
        <title>Caerostris extrusa draft genome.</title>
        <authorList>
            <person name="Kono N."/>
            <person name="Arakawa K."/>
        </authorList>
    </citation>
    <scope>NUCLEOTIDE SEQUENCE [LARGE SCALE GENOMIC DNA]</scope>
</reference>
<sequence>MKISFRHKKSETRILPSIACANPEWLKHNESFGQLPDLERDRVRSNHPIRIPPRTPSPFVKIPSPLTVTTAIANDVVAPV</sequence>
<accession>A0AAV4REU7</accession>
<name>A0AAV4REU7_CAEEX</name>
<keyword evidence="2" id="KW-1185">Reference proteome</keyword>
<proteinExistence type="predicted"/>
<evidence type="ECO:0000313" key="1">
    <source>
        <dbReference type="EMBL" id="GIY19206.1"/>
    </source>
</evidence>
<evidence type="ECO:0000313" key="2">
    <source>
        <dbReference type="Proteomes" id="UP001054945"/>
    </source>
</evidence>
<protein>
    <submittedName>
        <fullName evidence="1">Uncharacterized protein</fullName>
    </submittedName>
</protein>
<organism evidence="1 2">
    <name type="scientific">Caerostris extrusa</name>
    <name type="common">Bark spider</name>
    <name type="synonym">Caerostris bankana</name>
    <dbReference type="NCBI Taxonomy" id="172846"/>
    <lineage>
        <taxon>Eukaryota</taxon>
        <taxon>Metazoa</taxon>
        <taxon>Ecdysozoa</taxon>
        <taxon>Arthropoda</taxon>
        <taxon>Chelicerata</taxon>
        <taxon>Arachnida</taxon>
        <taxon>Araneae</taxon>
        <taxon>Araneomorphae</taxon>
        <taxon>Entelegynae</taxon>
        <taxon>Araneoidea</taxon>
        <taxon>Araneidae</taxon>
        <taxon>Caerostris</taxon>
    </lineage>
</organism>
<dbReference type="EMBL" id="BPLR01007727">
    <property type="protein sequence ID" value="GIY19206.1"/>
    <property type="molecule type" value="Genomic_DNA"/>
</dbReference>
<comment type="caution">
    <text evidence="1">The sequence shown here is derived from an EMBL/GenBank/DDBJ whole genome shotgun (WGS) entry which is preliminary data.</text>
</comment>
<gene>
    <name evidence="1" type="ORF">CEXT_721201</name>
</gene>
<dbReference type="AlphaFoldDB" id="A0AAV4REU7"/>
<dbReference type="Proteomes" id="UP001054945">
    <property type="component" value="Unassembled WGS sequence"/>
</dbReference>